<feature type="domain" description="Tyr recombinase" evidence="6">
    <location>
        <begin position="128"/>
        <end position="269"/>
    </location>
</feature>
<gene>
    <name evidence="8" type="ORF">M911_14095</name>
</gene>
<dbReference type="GO" id="GO:0015074">
    <property type="term" value="P:DNA integration"/>
    <property type="evidence" value="ECO:0007669"/>
    <property type="project" value="UniProtKB-KW"/>
</dbReference>
<keyword evidence="4" id="KW-0233">DNA recombination</keyword>
<dbReference type="Gene3D" id="1.10.443.10">
    <property type="entry name" value="Intergrase catalytic core"/>
    <property type="match status" value="1"/>
</dbReference>
<dbReference type="InterPro" id="IPR050090">
    <property type="entry name" value="Tyrosine_recombinase_XerCD"/>
</dbReference>
<dbReference type="SUPFAM" id="SSF56349">
    <property type="entry name" value="DNA breaking-rejoining enzymes"/>
    <property type="match status" value="1"/>
</dbReference>
<dbReference type="KEGG" id="hhc:M911_14095"/>
<keyword evidence="9" id="KW-1185">Reference proteome</keyword>
<name>W8KX13_9GAMM</name>
<comment type="similarity">
    <text evidence="1">Belongs to the 'phage' integrase family.</text>
</comment>
<dbReference type="GO" id="GO:0006310">
    <property type="term" value="P:DNA recombination"/>
    <property type="evidence" value="ECO:0007669"/>
    <property type="project" value="UniProtKB-KW"/>
</dbReference>
<sequence>MTKAPTGADSPKLGWLLQSYFYDYLIAQRQASPRTVTAYRDVFRLLLRFAVRRDRHALAEMGLQDLNRELVLAFLDHLERERGNTARTRNVRLAAIRSFVSYAVLQDPLALSTVQQVLAIPMKRHDRGPIHYLSVVEMNSLLEAPQTSTWSGRRDQVLLRTLYNTGGRVSEIAALRRKDVDAEDRLVVHLRGKGRKARVIPLWRDTASLLRKWLEELPDEPGTPLFPNRAGQAMTRSGVSQRLKVAVAAAGCSCPSLGRAKVLFPTPNR</sequence>
<accession>W8KX13</accession>
<organism evidence="8 9">
    <name type="scientific">Ectothiorhodospira haloalkaliphila</name>
    <dbReference type="NCBI Taxonomy" id="421628"/>
    <lineage>
        <taxon>Bacteria</taxon>
        <taxon>Pseudomonadati</taxon>
        <taxon>Pseudomonadota</taxon>
        <taxon>Gammaproteobacteria</taxon>
        <taxon>Chromatiales</taxon>
        <taxon>Ectothiorhodospiraceae</taxon>
        <taxon>Ectothiorhodospira</taxon>
    </lineage>
</organism>
<proteinExistence type="inferred from homology"/>
<reference evidence="9" key="2">
    <citation type="submission" date="2014-02" db="EMBL/GenBank/DDBJ databases">
        <title>Draft Genome Sequence of extremely halophilic bacteria Halorhodospira halochloris.</title>
        <authorList>
            <person name="Singh K.S."/>
        </authorList>
    </citation>
    <scope>NUCLEOTIDE SEQUENCE [LARGE SCALE GENOMIC DNA]</scope>
    <source>
        <strain evidence="9">A</strain>
    </source>
</reference>
<evidence type="ECO:0000256" key="5">
    <source>
        <dbReference type="PROSITE-ProRule" id="PRU01248"/>
    </source>
</evidence>
<dbReference type="InterPro" id="IPR004107">
    <property type="entry name" value="Integrase_SAM-like_N"/>
</dbReference>
<evidence type="ECO:0000256" key="4">
    <source>
        <dbReference type="ARBA" id="ARBA00023172"/>
    </source>
</evidence>
<dbReference type="InterPro" id="IPR002104">
    <property type="entry name" value="Integrase_catalytic"/>
</dbReference>
<dbReference type="HOGENOM" id="CLU_027562_9_1_6"/>
<dbReference type="InterPro" id="IPR011010">
    <property type="entry name" value="DNA_brk_join_enz"/>
</dbReference>
<evidence type="ECO:0000259" key="6">
    <source>
        <dbReference type="PROSITE" id="PS51898"/>
    </source>
</evidence>
<evidence type="ECO:0000259" key="7">
    <source>
        <dbReference type="PROSITE" id="PS51900"/>
    </source>
</evidence>
<dbReference type="RefSeq" id="WP_025282616.1">
    <property type="nucleotide sequence ID" value="NZ_CP007268.1"/>
</dbReference>
<dbReference type="InterPro" id="IPR013762">
    <property type="entry name" value="Integrase-like_cat_sf"/>
</dbReference>
<protein>
    <recommendedName>
        <fullName evidence="10">Integrase</fullName>
    </recommendedName>
</protein>
<dbReference type="InterPro" id="IPR010998">
    <property type="entry name" value="Integrase_recombinase_N"/>
</dbReference>
<dbReference type="OrthoDB" id="9801717at2"/>
<dbReference type="Gene3D" id="1.10.150.130">
    <property type="match status" value="1"/>
</dbReference>
<dbReference type="PANTHER" id="PTHR30349">
    <property type="entry name" value="PHAGE INTEGRASE-RELATED"/>
    <property type="match status" value="1"/>
</dbReference>
<dbReference type="EMBL" id="CP007268">
    <property type="protein sequence ID" value="AHK80091.1"/>
    <property type="molecule type" value="Genomic_DNA"/>
</dbReference>
<dbReference type="PROSITE" id="PS51898">
    <property type="entry name" value="TYR_RECOMBINASE"/>
    <property type="match status" value="1"/>
</dbReference>
<dbReference type="PROSITE" id="PS51900">
    <property type="entry name" value="CB"/>
    <property type="match status" value="1"/>
</dbReference>
<reference evidence="8 9" key="1">
    <citation type="journal article" date="2014" name="J Genomics">
        <title>Draft Genome Sequence of the Extremely Halophilic Phototrophic Purple Sulfur Bacterium Halorhodospira halochloris.</title>
        <authorList>
            <person name="Singh K.S."/>
            <person name="Kirksey J."/>
            <person name="Hoff W.D."/>
            <person name="Deole R."/>
        </authorList>
    </citation>
    <scope>NUCLEOTIDE SEQUENCE [LARGE SCALE GENOMIC DNA]</scope>
    <source>
        <strain evidence="8 9">A</strain>
    </source>
</reference>
<feature type="domain" description="Core-binding (CB)" evidence="7">
    <location>
        <begin position="12"/>
        <end position="104"/>
    </location>
</feature>
<dbReference type="PANTHER" id="PTHR30349:SF41">
    <property type="entry name" value="INTEGRASE_RECOMBINASE PROTEIN MJ0367-RELATED"/>
    <property type="match status" value="1"/>
</dbReference>
<dbReference type="AlphaFoldDB" id="W8KX13"/>
<keyword evidence="2" id="KW-0229">DNA integration</keyword>
<dbReference type="GO" id="GO:0003677">
    <property type="term" value="F:DNA binding"/>
    <property type="evidence" value="ECO:0007669"/>
    <property type="project" value="UniProtKB-UniRule"/>
</dbReference>
<evidence type="ECO:0008006" key="10">
    <source>
        <dbReference type="Google" id="ProtNLM"/>
    </source>
</evidence>
<evidence type="ECO:0000256" key="3">
    <source>
        <dbReference type="ARBA" id="ARBA00023125"/>
    </source>
</evidence>
<evidence type="ECO:0000313" key="8">
    <source>
        <dbReference type="EMBL" id="AHK80091.1"/>
    </source>
</evidence>
<dbReference type="Pfam" id="PF00589">
    <property type="entry name" value="Phage_integrase"/>
    <property type="match status" value="1"/>
</dbReference>
<evidence type="ECO:0000313" key="9">
    <source>
        <dbReference type="Proteomes" id="UP000019442"/>
    </source>
</evidence>
<dbReference type="InterPro" id="IPR044068">
    <property type="entry name" value="CB"/>
</dbReference>
<dbReference type="Pfam" id="PF02899">
    <property type="entry name" value="Phage_int_SAM_1"/>
    <property type="match status" value="1"/>
</dbReference>
<dbReference type="Proteomes" id="UP000019442">
    <property type="component" value="Chromosome"/>
</dbReference>
<evidence type="ECO:0000256" key="1">
    <source>
        <dbReference type="ARBA" id="ARBA00008857"/>
    </source>
</evidence>
<keyword evidence="3 5" id="KW-0238">DNA-binding</keyword>
<evidence type="ECO:0000256" key="2">
    <source>
        <dbReference type="ARBA" id="ARBA00022908"/>
    </source>
</evidence>